<accession>A0A2W4UUL9</accession>
<comment type="caution">
    <text evidence="2">The sequence shown here is derived from an EMBL/GenBank/DDBJ whole genome shotgun (WGS) entry which is preliminary data.</text>
</comment>
<organism evidence="2 3">
    <name type="scientific">Leptolyngbya foveolarum</name>
    <dbReference type="NCBI Taxonomy" id="47253"/>
    <lineage>
        <taxon>Bacteria</taxon>
        <taxon>Bacillati</taxon>
        <taxon>Cyanobacteriota</taxon>
        <taxon>Cyanophyceae</taxon>
        <taxon>Leptolyngbyales</taxon>
        <taxon>Leptolyngbyaceae</taxon>
        <taxon>Leptolyngbya group</taxon>
        <taxon>Leptolyngbya</taxon>
    </lineage>
</organism>
<gene>
    <name evidence="2" type="ORF">DCF25_01535</name>
</gene>
<feature type="signal peptide" evidence="1">
    <location>
        <begin position="1"/>
        <end position="26"/>
    </location>
</feature>
<dbReference type="Gene3D" id="3.40.710.10">
    <property type="entry name" value="DD-peptidase/beta-lactamase superfamily"/>
    <property type="match status" value="1"/>
</dbReference>
<evidence type="ECO:0000256" key="1">
    <source>
        <dbReference type="SAM" id="SignalP"/>
    </source>
</evidence>
<feature type="chain" id="PRO_5016165275" evidence="1">
    <location>
        <begin position="27"/>
        <end position="593"/>
    </location>
</feature>
<keyword evidence="1" id="KW-0732">Signal</keyword>
<evidence type="ECO:0000313" key="3">
    <source>
        <dbReference type="Proteomes" id="UP000249354"/>
    </source>
</evidence>
<dbReference type="InterPro" id="IPR050789">
    <property type="entry name" value="Diverse_Enzym_Activities"/>
</dbReference>
<dbReference type="Proteomes" id="UP000249354">
    <property type="component" value="Unassembled WGS sequence"/>
</dbReference>
<protein>
    <submittedName>
        <fullName evidence="2">Uncharacterized protein</fullName>
    </submittedName>
</protein>
<dbReference type="InterPro" id="IPR012338">
    <property type="entry name" value="Beta-lactam/transpept-like"/>
</dbReference>
<reference evidence="2 3" key="2">
    <citation type="submission" date="2018-06" db="EMBL/GenBank/DDBJ databases">
        <title>Metagenomic assembly of (sub)arctic Cyanobacteria and their associated microbiome from non-axenic cultures.</title>
        <authorList>
            <person name="Baurain D."/>
        </authorList>
    </citation>
    <scope>NUCLEOTIDE SEQUENCE [LARGE SCALE GENOMIC DNA]</scope>
    <source>
        <strain evidence="2">ULC129bin1</strain>
    </source>
</reference>
<dbReference type="SUPFAM" id="SSF56601">
    <property type="entry name" value="beta-lactamase/transpeptidase-like"/>
    <property type="match status" value="1"/>
</dbReference>
<dbReference type="EMBL" id="QBMC01000005">
    <property type="protein sequence ID" value="PZO22957.1"/>
    <property type="molecule type" value="Genomic_DNA"/>
</dbReference>
<proteinExistence type="predicted"/>
<dbReference type="PANTHER" id="PTHR43283">
    <property type="entry name" value="BETA-LACTAMASE-RELATED"/>
    <property type="match status" value="1"/>
</dbReference>
<dbReference type="AlphaFoldDB" id="A0A2W4UUL9"/>
<sequence>MVWSGRGTVIGLILLSALSVAPTSPAKDAENRRPIFYTEQEGRIAYSADGNGPNIDDIGATPLGLAILSQAGLQNKVVHYDYNSHVWASNSKMAQMTESTLESATRFGFDPDVFIDAFENSDRAYNSLASAINASTDKDPLFLVVAGPMEVACKGILRSEKEKRKYVVVISHSHWNNKHRYTASDCTASEDQDEIATPVYRIKDSTRDIRQTGVWFDQIEDQGKGLGAASFSEYDWLKNSSDANLNWIYGRMKLVFAKKPNPSDAGMLFYLITGNERATPAILNNFFITQAAPLLPEAKVVSPPSSTSPEKPLPKQPISEKANVNLIDNNLQPVATAAVWLDGQLIYSKGDITKPVPAYSISKSLSALVFGHLRQLNKVDYKTVVPNSGEATYAQFLSMSSNYKLKGAPGESHAYNNAAVEYYSKQMRKIFFADLSEVDILKASFMDVIGAQDPITYEGSWSGWGKGFSMSARDYGKVGQLLLTNGAYDEQQIISTDFIEKLYQPQVSGSANFDQEKNGKVNQRNLTTQLANNYSYGWWIVPTAEGPAIAANGYKGKNLIILPAKNLVIVGLQDSNTPWQFRQYIDAILPAIK</sequence>
<reference evidence="3" key="1">
    <citation type="submission" date="2018-04" db="EMBL/GenBank/DDBJ databases">
        <authorList>
            <person name="Cornet L."/>
        </authorList>
    </citation>
    <scope>NUCLEOTIDE SEQUENCE [LARGE SCALE GENOMIC DNA]</scope>
</reference>
<dbReference type="PANTHER" id="PTHR43283:SF7">
    <property type="entry name" value="BETA-LACTAMASE-RELATED DOMAIN-CONTAINING PROTEIN"/>
    <property type="match status" value="1"/>
</dbReference>
<evidence type="ECO:0000313" key="2">
    <source>
        <dbReference type="EMBL" id="PZO22957.1"/>
    </source>
</evidence>
<name>A0A2W4UUL9_9CYAN</name>